<dbReference type="GO" id="GO:0003871">
    <property type="term" value="F:5-methyltetrahydropteroyltriglutamate-homocysteine S-methyltransferase activity"/>
    <property type="evidence" value="ECO:0007669"/>
    <property type="project" value="InterPro"/>
</dbReference>
<dbReference type="EMBL" id="LQMQ01000046">
    <property type="protein sequence ID" value="KUO40226.1"/>
    <property type="molecule type" value="Genomic_DNA"/>
</dbReference>
<accession>A0A147JUN3</accession>
<reference evidence="5 6" key="1">
    <citation type="journal article" date="2016" name="Nat. Microbiol.">
        <title>Genomic inference of the metabolism of cosmopolitan subsurface Archaea, Hadesarchaea.</title>
        <authorList>
            <person name="Baker B.J."/>
            <person name="Saw J.H."/>
            <person name="Lind A.E."/>
            <person name="Lazar C.S."/>
            <person name="Hinrichs K.-U."/>
            <person name="Teske A.P."/>
            <person name="Ettema T.J."/>
        </authorList>
    </citation>
    <scope>NUCLEOTIDE SEQUENCE [LARGE SCALE GENOMIC DNA]</scope>
</reference>
<evidence type="ECO:0000259" key="4">
    <source>
        <dbReference type="Pfam" id="PF01717"/>
    </source>
</evidence>
<organism evidence="5 6">
    <name type="scientific">Hadarchaeum yellowstonense</name>
    <dbReference type="NCBI Taxonomy" id="1776334"/>
    <lineage>
        <taxon>Archaea</taxon>
        <taxon>Methanobacteriati</taxon>
        <taxon>Candidatus Hadarchaeota</taxon>
        <taxon>Candidatus Hadarchaeia</taxon>
        <taxon>Candidatus Hadarchaeales</taxon>
        <taxon>Candidatus Hadarchaeaceae</taxon>
        <taxon>Candidatus Hadarchaeum</taxon>
    </lineage>
</organism>
<comment type="cofactor">
    <cofactor evidence="1">
        <name>Zn(2+)</name>
        <dbReference type="ChEBI" id="CHEBI:29105"/>
    </cofactor>
</comment>
<feature type="domain" description="Cobalamin-independent methionine synthase MetE C-terminal/archaeal" evidence="4">
    <location>
        <begin position="11"/>
        <end position="324"/>
    </location>
</feature>
<dbReference type="AlphaFoldDB" id="A0A147JUN3"/>
<comment type="caution">
    <text evidence="5">The sequence shown here is derived from an EMBL/GenBank/DDBJ whole genome shotgun (WGS) entry which is preliminary data.</text>
</comment>
<dbReference type="GO" id="GO:0008270">
    <property type="term" value="F:zinc ion binding"/>
    <property type="evidence" value="ECO:0007669"/>
    <property type="project" value="InterPro"/>
</dbReference>
<dbReference type="STRING" id="1776334.APZ16_00590"/>
<dbReference type="Pfam" id="PF01717">
    <property type="entry name" value="Meth_synt_2"/>
    <property type="match status" value="1"/>
</dbReference>
<sequence length="330" mass="37431">MIKMEILAASAGSYPRIGDSVEQQRHRQAYAQLERGEITAEEFEQVQDEVTREVIEEQIRAGLNLITDGQVRWYDPISHLVRKVEGCRINGLLRYFDTNFYFRQPVVEGRLSRREPMLRGEFRFAKKVSTRPVKPVLTGPYTLARHSIDRRGAGLKTIVSEFAEIIAEEVKDLVEEGAEIIQLDEPAILKHPDDFKLFREAIETVSAERGGAQLALYTYFGDAAPLYEELLDLSVEAIGLDFTYGPKLPRVIEARGCDKDLGLGLIDGRNTRLERPEEILGKLKQILPALNSKRIYLNTSCGLGDYLPREIAFRKLQLVAEVAERAEELI</sequence>
<dbReference type="Gene3D" id="3.20.20.210">
    <property type="match status" value="1"/>
</dbReference>
<proteinExistence type="predicted"/>
<gene>
    <name evidence="5" type="ORF">APZ16_00590</name>
</gene>
<dbReference type="InterPro" id="IPR002629">
    <property type="entry name" value="Met_Synth_C/arc"/>
</dbReference>
<evidence type="ECO:0000256" key="2">
    <source>
        <dbReference type="ARBA" id="ARBA00022723"/>
    </source>
</evidence>
<evidence type="ECO:0000313" key="6">
    <source>
        <dbReference type="Proteomes" id="UP000074294"/>
    </source>
</evidence>
<evidence type="ECO:0000256" key="1">
    <source>
        <dbReference type="ARBA" id="ARBA00001947"/>
    </source>
</evidence>
<evidence type="ECO:0000256" key="3">
    <source>
        <dbReference type="ARBA" id="ARBA00022833"/>
    </source>
</evidence>
<dbReference type="GO" id="GO:0009086">
    <property type="term" value="P:methionine biosynthetic process"/>
    <property type="evidence" value="ECO:0007669"/>
    <property type="project" value="InterPro"/>
</dbReference>
<dbReference type="PANTHER" id="PTHR30519">
    <property type="entry name" value="5-METHYLTETRAHYDROPTEROYLTRIGLUTAMATE--HOMOCYSTEINE METHYLTRANSFERASE"/>
    <property type="match status" value="1"/>
</dbReference>
<dbReference type="SUPFAM" id="SSF51726">
    <property type="entry name" value="UROD/MetE-like"/>
    <property type="match status" value="1"/>
</dbReference>
<keyword evidence="3" id="KW-0862">Zinc</keyword>
<dbReference type="Proteomes" id="UP000074294">
    <property type="component" value="Unassembled WGS sequence"/>
</dbReference>
<name>A0A147JUN3_HADYE</name>
<evidence type="ECO:0000313" key="5">
    <source>
        <dbReference type="EMBL" id="KUO40226.1"/>
    </source>
</evidence>
<keyword evidence="2" id="KW-0479">Metal-binding</keyword>
<dbReference type="InterPro" id="IPR038071">
    <property type="entry name" value="UROD/MetE-like_sf"/>
</dbReference>
<protein>
    <recommendedName>
        <fullName evidence="4">Cobalamin-independent methionine synthase MetE C-terminal/archaeal domain-containing protein</fullName>
    </recommendedName>
</protein>